<gene>
    <name evidence="2" type="ORF">CFBP5473_24865</name>
    <name evidence="3" type="ORF">J5285_23515</name>
</gene>
<dbReference type="InterPro" id="IPR009057">
    <property type="entry name" value="Homeodomain-like_sf"/>
</dbReference>
<evidence type="ECO:0000313" key="4">
    <source>
        <dbReference type="Proteomes" id="UP000298545"/>
    </source>
</evidence>
<proteinExistence type="predicted"/>
<dbReference type="Gene3D" id="1.10.10.10">
    <property type="entry name" value="Winged helix-like DNA-binding domain superfamily/Winged helix DNA-binding domain"/>
    <property type="match status" value="1"/>
</dbReference>
<feature type="coiled-coil region" evidence="1">
    <location>
        <begin position="87"/>
        <end position="114"/>
    </location>
</feature>
<reference evidence="2 4" key="1">
    <citation type="submission" date="2019-04" db="EMBL/GenBank/DDBJ databases">
        <title>Complete genome sequence of Agrobacterium larrymoorei CFBP5473.</title>
        <authorList>
            <person name="Haryono M."/>
            <person name="Chou L."/>
            <person name="Lin Y.-C."/>
            <person name="Lai E.-M."/>
            <person name="Kuo C.-H."/>
        </authorList>
    </citation>
    <scope>NUCLEOTIDE SEQUENCE [LARGE SCALE GENOMIC DNA]</scope>
    <source>
        <strain evidence="2 4">CFBP5473</strain>
        <plasmid evidence="2">pTiCFBP5473</plasmid>
        <plasmid evidence="4">pticfbp5473</plasmid>
    </source>
</reference>
<evidence type="ECO:0000313" key="5">
    <source>
        <dbReference type="Proteomes" id="UP000826513"/>
    </source>
</evidence>
<dbReference type="OrthoDB" id="4426778at2"/>
<geneLocation type="plasmid" evidence="2">
    <name>pTiCFBP5473</name>
</geneLocation>
<dbReference type="KEGG" id="alf:CFBP5473_24865"/>
<dbReference type="Proteomes" id="UP000298545">
    <property type="component" value="Plasmid pTiCFBP5473"/>
</dbReference>
<dbReference type="Proteomes" id="UP000826513">
    <property type="component" value="Plasmid pTiAF3.44"/>
</dbReference>
<dbReference type="AlphaFoldDB" id="A0A4D7E1J1"/>
<reference evidence="3 5" key="2">
    <citation type="submission" date="2021-03" db="EMBL/GenBank/DDBJ databases">
        <title>Rapid diversification of plasmids in a genus of pathogenic and nitrogen fixing bacteria.</title>
        <authorList>
            <person name="Weisberg A.J."/>
            <person name="Miller M."/>
            <person name="Ream W."/>
            <person name="Grunwald N.J."/>
            <person name="Chang J.H."/>
        </authorList>
    </citation>
    <scope>NUCLEOTIDE SEQUENCE [LARGE SCALE GENOMIC DNA]</scope>
    <source>
        <strain evidence="3 5">AF3.44</strain>
        <plasmid evidence="3 5">pTiAF3.44</plasmid>
    </source>
</reference>
<keyword evidence="2" id="KW-0614">Plasmid</keyword>
<evidence type="ECO:0008006" key="6">
    <source>
        <dbReference type="Google" id="ProtNLM"/>
    </source>
</evidence>
<dbReference type="EMBL" id="CP072169">
    <property type="protein sequence ID" value="QYA10180.1"/>
    <property type="molecule type" value="Genomic_DNA"/>
</dbReference>
<organism evidence="2 4">
    <name type="scientific">Agrobacterium larrymoorei</name>
    <dbReference type="NCBI Taxonomy" id="160699"/>
    <lineage>
        <taxon>Bacteria</taxon>
        <taxon>Pseudomonadati</taxon>
        <taxon>Pseudomonadota</taxon>
        <taxon>Alphaproteobacteria</taxon>
        <taxon>Hyphomicrobiales</taxon>
        <taxon>Rhizobiaceae</taxon>
        <taxon>Rhizobium/Agrobacterium group</taxon>
        <taxon>Agrobacterium</taxon>
    </lineage>
</organism>
<evidence type="ECO:0000313" key="2">
    <source>
        <dbReference type="EMBL" id="QCJ01170.1"/>
    </source>
</evidence>
<accession>A0A4D7E1J1</accession>
<protein>
    <recommendedName>
        <fullName evidence="6">Transposase</fullName>
    </recommendedName>
</protein>
<sequence length="124" mass="14392">MDMKDRDLFSAKRYPGDVRLKAMAAVDMRRLKKPTDRTIFREVAEEFGIGEQSLRLWVKKHDADSRKGAVEELPRDDTAPRDDELAAATLEAEVRTLRRKVEKLQAENDVLKRAFVVFSSEWEK</sequence>
<dbReference type="RefSeq" id="WP_136954457.1">
    <property type="nucleotide sequence ID" value="NZ_CP039694.1"/>
</dbReference>
<dbReference type="InterPro" id="IPR036388">
    <property type="entry name" value="WH-like_DNA-bd_sf"/>
</dbReference>
<keyword evidence="1" id="KW-0175">Coiled coil</keyword>
<dbReference type="SUPFAM" id="SSF46689">
    <property type="entry name" value="Homeodomain-like"/>
    <property type="match status" value="1"/>
</dbReference>
<dbReference type="EMBL" id="CP039694">
    <property type="protein sequence ID" value="QCJ01170.1"/>
    <property type="molecule type" value="Genomic_DNA"/>
</dbReference>
<geneLocation type="plasmid" evidence="3 5">
    <name>pTiAF3.44</name>
</geneLocation>
<geneLocation type="plasmid" evidence="4">
    <name>pticfbp5473</name>
</geneLocation>
<evidence type="ECO:0000313" key="3">
    <source>
        <dbReference type="EMBL" id="QYA10180.1"/>
    </source>
</evidence>
<keyword evidence="5" id="KW-1185">Reference proteome</keyword>
<name>A0A4D7E1J1_9HYPH</name>
<evidence type="ECO:0000256" key="1">
    <source>
        <dbReference type="SAM" id="Coils"/>
    </source>
</evidence>
<dbReference type="STRING" id="1367849.GCA_000518585_03889"/>